<keyword evidence="3" id="KW-1185">Reference proteome</keyword>
<dbReference type="RefSeq" id="WP_257716278.1">
    <property type="nucleotide sequence ID" value="NZ_JANJOU010000008.1"/>
</dbReference>
<organism evidence="2 3">
    <name type="scientific">Roseomonas populi</name>
    <dbReference type="NCBI Taxonomy" id="3121582"/>
    <lineage>
        <taxon>Bacteria</taxon>
        <taxon>Pseudomonadati</taxon>
        <taxon>Pseudomonadota</taxon>
        <taxon>Alphaproteobacteria</taxon>
        <taxon>Acetobacterales</taxon>
        <taxon>Roseomonadaceae</taxon>
        <taxon>Roseomonas</taxon>
    </lineage>
</organism>
<reference evidence="2 3" key="1">
    <citation type="submission" date="2022-06" db="EMBL/GenBank/DDBJ databases">
        <title>Roseomonas CN29.</title>
        <authorList>
            <person name="Cheng Y."/>
            <person name="He X."/>
        </authorList>
    </citation>
    <scope>NUCLEOTIDE SEQUENCE [LARGE SCALE GENOMIC DNA]</scope>
    <source>
        <strain evidence="2 3">CN29</strain>
    </source>
</reference>
<dbReference type="PANTHER" id="PTHR42928">
    <property type="entry name" value="TRICARBOXYLATE-BINDING PROTEIN"/>
    <property type="match status" value="1"/>
</dbReference>
<evidence type="ECO:0000313" key="3">
    <source>
        <dbReference type="Proteomes" id="UP001524642"/>
    </source>
</evidence>
<dbReference type="EMBL" id="JANJOU010000008">
    <property type="protein sequence ID" value="MCR0982607.1"/>
    <property type="molecule type" value="Genomic_DNA"/>
</dbReference>
<accession>A0ABT1X609</accession>
<dbReference type="Pfam" id="PF03401">
    <property type="entry name" value="TctC"/>
    <property type="match status" value="1"/>
</dbReference>
<comment type="caution">
    <text evidence="2">The sequence shown here is derived from an EMBL/GenBank/DDBJ whole genome shotgun (WGS) entry which is preliminary data.</text>
</comment>
<dbReference type="InterPro" id="IPR042100">
    <property type="entry name" value="Bug_dom1"/>
</dbReference>
<dbReference type="Gene3D" id="3.40.190.10">
    <property type="entry name" value="Periplasmic binding protein-like II"/>
    <property type="match status" value="1"/>
</dbReference>
<dbReference type="PANTHER" id="PTHR42928:SF5">
    <property type="entry name" value="BLR1237 PROTEIN"/>
    <property type="match status" value="1"/>
</dbReference>
<name>A0ABT1X609_9PROT</name>
<dbReference type="Proteomes" id="UP001524642">
    <property type="component" value="Unassembled WGS sequence"/>
</dbReference>
<sequence length="319" mass="34683">MQRRTLVAALAATPALGHRARAQAAYPDRPVQMIVAYPPGGGTDIAARTLAQFLERELGQPVPVLNRAGAGGEIGFGELARARPDGYTIGFLNTPNIVTMPIERRTGYKLDDIAPIANIVDDPGGFFVPSDSPHRTLADLVTYAKANPEKVTYATTGIGSDDHLAALAFSRQAGVRMTHVPYNGAAQTRNALLTRQVTLASVNMSEGLPDAQQGTARALGQMSTARWEGMPDVPTFREQGYDVIQSSMRGVGAPAGTPPAILNRLADAMRRIVDNPEFRRLATQQTLPLRFLGPDEYRTELTTLRTDFEKLWAQHPWRD</sequence>
<evidence type="ECO:0000313" key="2">
    <source>
        <dbReference type="EMBL" id="MCR0982607.1"/>
    </source>
</evidence>
<proteinExistence type="inferred from homology"/>
<dbReference type="PIRSF" id="PIRSF017082">
    <property type="entry name" value="YflP"/>
    <property type="match status" value="1"/>
</dbReference>
<dbReference type="Gene3D" id="3.40.190.150">
    <property type="entry name" value="Bordetella uptake gene, domain 1"/>
    <property type="match status" value="1"/>
</dbReference>
<gene>
    <name evidence="2" type="ORF">NRP21_11160</name>
</gene>
<comment type="similarity">
    <text evidence="1">Belongs to the UPF0065 (bug) family.</text>
</comment>
<dbReference type="SUPFAM" id="SSF53850">
    <property type="entry name" value="Periplasmic binding protein-like II"/>
    <property type="match status" value="1"/>
</dbReference>
<dbReference type="InterPro" id="IPR005064">
    <property type="entry name" value="BUG"/>
</dbReference>
<protein>
    <submittedName>
        <fullName evidence="2">Tripartite tricarboxylate transporter substrate binding protein</fullName>
    </submittedName>
</protein>
<dbReference type="CDD" id="cd07012">
    <property type="entry name" value="PBP2_Bug_TTT"/>
    <property type="match status" value="1"/>
</dbReference>
<evidence type="ECO:0000256" key="1">
    <source>
        <dbReference type="ARBA" id="ARBA00006987"/>
    </source>
</evidence>